<dbReference type="EMBL" id="CP015124">
    <property type="protein sequence ID" value="ANP38290.1"/>
    <property type="molecule type" value="Genomic_DNA"/>
</dbReference>
<gene>
    <name evidence="2" type="ORF">JL2886_03412</name>
    <name evidence="3" type="ORF">PXK24_11625</name>
</gene>
<keyword evidence="1" id="KW-0732">Signal</keyword>
<name>A0A1B0ZW82_9RHOB</name>
<dbReference type="RefSeq" id="WP_065272968.1">
    <property type="nucleotide sequence ID" value="NZ_CP015124.1"/>
</dbReference>
<evidence type="ECO:0000313" key="3">
    <source>
        <dbReference type="EMBL" id="MDE4166344.1"/>
    </source>
</evidence>
<evidence type="ECO:0000313" key="4">
    <source>
        <dbReference type="Proteomes" id="UP000092565"/>
    </source>
</evidence>
<accession>A0A1B0ZW82</accession>
<evidence type="ECO:0000313" key="5">
    <source>
        <dbReference type="Proteomes" id="UP001218364"/>
    </source>
</evidence>
<evidence type="ECO:0000313" key="2">
    <source>
        <dbReference type="EMBL" id="ANP38290.1"/>
    </source>
</evidence>
<protein>
    <submittedName>
        <fullName evidence="2">Uncharacterized protein</fullName>
    </submittedName>
</protein>
<organism evidence="2 4">
    <name type="scientific">Phaeobacter gallaeciensis</name>
    <dbReference type="NCBI Taxonomy" id="60890"/>
    <lineage>
        <taxon>Bacteria</taxon>
        <taxon>Pseudomonadati</taxon>
        <taxon>Pseudomonadota</taxon>
        <taxon>Alphaproteobacteria</taxon>
        <taxon>Rhodobacterales</taxon>
        <taxon>Roseobacteraceae</taxon>
        <taxon>Phaeobacter</taxon>
    </lineage>
</organism>
<dbReference type="EMBL" id="JARCJK010000005">
    <property type="protein sequence ID" value="MDE4166344.1"/>
    <property type="molecule type" value="Genomic_DNA"/>
</dbReference>
<dbReference type="AlphaFoldDB" id="A0A1B0ZW82"/>
<keyword evidence="4" id="KW-1185">Reference proteome</keyword>
<reference evidence="3 5" key="2">
    <citation type="submission" date="2023-02" db="EMBL/GenBank/DDBJ databases">
        <title>Population genomics of bacteria associated with diatom.</title>
        <authorList>
            <person name="Xie J."/>
            <person name="Wang H."/>
        </authorList>
    </citation>
    <scope>NUCLEOTIDE SEQUENCE [LARGE SCALE GENOMIC DNA]</scope>
    <source>
        <strain evidence="3 5">PT47_8</strain>
    </source>
</reference>
<dbReference type="Proteomes" id="UP001218364">
    <property type="component" value="Unassembled WGS sequence"/>
</dbReference>
<dbReference type="Proteomes" id="UP000092565">
    <property type="component" value="Chromosome"/>
</dbReference>
<feature type="signal peptide" evidence="1">
    <location>
        <begin position="1"/>
        <end position="24"/>
    </location>
</feature>
<dbReference type="OrthoDB" id="7871067at2"/>
<sequence>MFSPRSLTALAALILFAAPGPLSAQGASAALNEAKSRAACGAGVPVSAQYLPGGLLKVTCRASNSQAVSETLPEAMQGTGLSPTAAAGVILSSVILLVVTGDDETGTTTTTTTTTTGE</sequence>
<feature type="chain" id="PRO_5044370110" evidence="1">
    <location>
        <begin position="25"/>
        <end position="118"/>
    </location>
</feature>
<evidence type="ECO:0000256" key="1">
    <source>
        <dbReference type="SAM" id="SignalP"/>
    </source>
</evidence>
<reference evidence="2 4" key="1">
    <citation type="submission" date="2016-04" db="EMBL/GenBank/DDBJ databases">
        <authorList>
            <person name="Evans L.H."/>
            <person name="Alamgir A."/>
            <person name="Owens N."/>
            <person name="Weber N.D."/>
            <person name="Virtaneva K."/>
            <person name="Barbian K."/>
            <person name="Babar A."/>
            <person name="Rosenke K."/>
        </authorList>
    </citation>
    <scope>NUCLEOTIDE SEQUENCE [LARGE SCALE GENOMIC DNA]</scope>
    <source>
        <strain evidence="2 4">JL2886</strain>
    </source>
</reference>
<proteinExistence type="predicted"/>